<dbReference type="Proteomes" id="UP001186944">
    <property type="component" value="Unassembled WGS sequence"/>
</dbReference>
<dbReference type="SUPFAM" id="SSF81321">
    <property type="entry name" value="Family A G protein-coupled receptor-like"/>
    <property type="match status" value="1"/>
</dbReference>
<feature type="domain" description="G-protein coupled receptors family 1 profile" evidence="8">
    <location>
        <begin position="1"/>
        <end position="168"/>
    </location>
</feature>
<keyword evidence="5 7" id="KW-0472">Membrane</keyword>
<keyword evidence="6" id="KW-0675">Receptor</keyword>
<reference evidence="9" key="1">
    <citation type="submission" date="2019-08" db="EMBL/GenBank/DDBJ databases">
        <title>The improved chromosome-level genome for the pearl oyster Pinctada fucata martensii using PacBio sequencing and Hi-C.</title>
        <authorList>
            <person name="Zheng Z."/>
        </authorList>
    </citation>
    <scope>NUCLEOTIDE SEQUENCE</scope>
    <source>
        <strain evidence="9">ZZ-2019</strain>
        <tissue evidence="9">Adductor muscle</tissue>
    </source>
</reference>
<keyword evidence="2" id="KW-1003">Cell membrane</keyword>
<evidence type="ECO:0000313" key="9">
    <source>
        <dbReference type="EMBL" id="KAK3091341.1"/>
    </source>
</evidence>
<feature type="transmembrane region" description="Helical" evidence="7">
    <location>
        <begin position="152"/>
        <end position="171"/>
    </location>
</feature>
<evidence type="ECO:0000259" key="8">
    <source>
        <dbReference type="PROSITE" id="PS50262"/>
    </source>
</evidence>
<keyword evidence="3 7" id="KW-0812">Transmembrane</keyword>
<dbReference type="InterPro" id="IPR000276">
    <property type="entry name" value="GPCR_Rhodpsn"/>
</dbReference>
<accession>A0AA88XZY3</accession>
<dbReference type="Pfam" id="PF00001">
    <property type="entry name" value="7tm_1"/>
    <property type="match status" value="1"/>
</dbReference>
<evidence type="ECO:0000256" key="4">
    <source>
        <dbReference type="ARBA" id="ARBA00022989"/>
    </source>
</evidence>
<dbReference type="AlphaFoldDB" id="A0AA88XZY3"/>
<dbReference type="GO" id="GO:0005886">
    <property type="term" value="C:plasma membrane"/>
    <property type="evidence" value="ECO:0007669"/>
    <property type="project" value="UniProtKB-SubCell"/>
</dbReference>
<dbReference type="GO" id="GO:0032870">
    <property type="term" value="P:cellular response to hormone stimulus"/>
    <property type="evidence" value="ECO:0007669"/>
    <property type="project" value="TreeGrafter"/>
</dbReference>
<dbReference type="PANTHER" id="PTHR24241">
    <property type="entry name" value="NEUROPEPTIDE RECEPTOR-RELATED G-PROTEIN COUPLED RECEPTOR"/>
    <property type="match status" value="1"/>
</dbReference>
<name>A0AA88XZY3_PINIB</name>
<protein>
    <recommendedName>
        <fullName evidence="8">G-protein coupled receptors family 1 profile domain-containing protein</fullName>
    </recommendedName>
</protein>
<comment type="caution">
    <text evidence="9">The sequence shown here is derived from an EMBL/GenBank/DDBJ whole genome shotgun (WGS) entry which is preliminary data.</text>
</comment>
<evidence type="ECO:0000256" key="2">
    <source>
        <dbReference type="ARBA" id="ARBA00022475"/>
    </source>
</evidence>
<organism evidence="9 10">
    <name type="scientific">Pinctada imbricata</name>
    <name type="common">Atlantic pearl-oyster</name>
    <name type="synonym">Pinctada martensii</name>
    <dbReference type="NCBI Taxonomy" id="66713"/>
    <lineage>
        <taxon>Eukaryota</taxon>
        <taxon>Metazoa</taxon>
        <taxon>Spiralia</taxon>
        <taxon>Lophotrochozoa</taxon>
        <taxon>Mollusca</taxon>
        <taxon>Bivalvia</taxon>
        <taxon>Autobranchia</taxon>
        <taxon>Pteriomorphia</taxon>
        <taxon>Pterioida</taxon>
        <taxon>Pterioidea</taxon>
        <taxon>Pteriidae</taxon>
        <taxon>Pinctada</taxon>
    </lineage>
</organism>
<dbReference type="EMBL" id="VSWD01000010">
    <property type="protein sequence ID" value="KAK3091341.1"/>
    <property type="molecule type" value="Genomic_DNA"/>
</dbReference>
<feature type="transmembrane region" description="Helical" evidence="7">
    <location>
        <begin position="56"/>
        <end position="86"/>
    </location>
</feature>
<dbReference type="PROSITE" id="PS50262">
    <property type="entry name" value="G_PROTEIN_RECEP_F1_2"/>
    <property type="match status" value="1"/>
</dbReference>
<dbReference type="Gene3D" id="1.20.1070.10">
    <property type="entry name" value="Rhodopsin 7-helix transmembrane proteins"/>
    <property type="match status" value="1"/>
</dbReference>
<comment type="subcellular location">
    <subcellularLocation>
        <location evidence="1">Cell membrane</location>
        <topology evidence="1">Multi-pass membrane protein</topology>
    </subcellularLocation>
</comment>
<evidence type="ECO:0000256" key="3">
    <source>
        <dbReference type="ARBA" id="ARBA00022692"/>
    </source>
</evidence>
<evidence type="ECO:0000256" key="6">
    <source>
        <dbReference type="ARBA" id="ARBA00023170"/>
    </source>
</evidence>
<gene>
    <name evidence="9" type="ORF">FSP39_019107</name>
</gene>
<feature type="transmembrane region" description="Helical" evidence="7">
    <location>
        <begin position="12"/>
        <end position="30"/>
    </location>
</feature>
<dbReference type="PANTHER" id="PTHR24241:SF76">
    <property type="entry name" value="NEUROPEPTIDE SIFAMIDE RECEPTOR"/>
    <property type="match status" value="1"/>
</dbReference>
<evidence type="ECO:0000256" key="5">
    <source>
        <dbReference type="ARBA" id="ARBA00023136"/>
    </source>
</evidence>
<proteinExistence type="predicted"/>
<keyword evidence="10" id="KW-1185">Reference proteome</keyword>
<dbReference type="InterPro" id="IPR017452">
    <property type="entry name" value="GPCR_Rhodpsn_7TM"/>
</dbReference>
<keyword evidence="4 7" id="KW-1133">Transmembrane helix</keyword>
<dbReference type="GO" id="GO:0042277">
    <property type="term" value="F:peptide binding"/>
    <property type="evidence" value="ECO:0007669"/>
    <property type="project" value="TreeGrafter"/>
</dbReference>
<feature type="transmembrane region" description="Helical" evidence="7">
    <location>
        <begin position="107"/>
        <end position="132"/>
    </location>
</feature>
<evidence type="ECO:0000256" key="1">
    <source>
        <dbReference type="ARBA" id="ARBA00004651"/>
    </source>
</evidence>
<evidence type="ECO:0000313" key="10">
    <source>
        <dbReference type="Proteomes" id="UP001186944"/>
    </source>
</evidence>
<evidence type="ECO:0000256" key="7">
    <source>
        <dbReference type="SAM" id="Phobius"/>
    </source>
</evidence>
<dbReference type="GO" id="GO:0004930">
    <property type="term" value="F:G protein-coupled receptor activity"/>
    <property type="evidence" value="ECO:0007669"/>
    <property type="project" value="InterPro"/>
</dbReference>
<sequence length="239" mass="27991">MTWKTSKLIMGFIWIFSIIDMIPNLVFYRIRSIEVTPSQFITICEPNWPSLVSWKIYLVVGNILFCYTVPLMLIVTCYVLIGYRVWNRDAPGVYRSNGVVRKSKVRVVKMLGLVVLVFALSWLPLWVCHIRLTFFTVDPATRDTLYRYVIPISQWLGLSNSGINPIIYCLFSKRIRLRIKAMLQCQTRRQEMSRYQSRFSSTRYVSVDYTNGQITLRTCGNDKRVSNIPRKRSNGNIYD</sequence>
<dbReference type="PRINTS" id="PR00237">
    <property type="entry name" value="GPCRRHODOPSN"/>
</dbReference>